<comment type="subunit">
    <text evidence="9">Homopentamer. Pentaxin (or pentraxin) have a discoid arrangement of 5 non-covalently bound subunits.</text>
</comment>
<dbReference type="PANTHER" id="PTHR45869">
    <property type="entry name" value="C-REACTIVE PROTEIN-RELATED"/>
    <property type="match status" value="1"/>
</dbReference>
<dbReference type="Gene3D" id="2.60.120.200">
    <property type="match status" value="1"/>
</dbReference>
<keyword evidence="12" id="KW-1185">Reference proteome</keyword>
<comment type="similarity">
    <text evidence="7 9">Belongs to the pentraxin family.</text>
</comment>
<dbReference type="Pfam" id="PF00354">
    <property type="entry name" value="Pentaxin"/>
    <property type="match status" value="1"/>
</dbReference>
<protein>
    <recommendedName>
        <fullName evidence="9">Pentraxin family member</fullName>
    </recommendedName>
</protein>
<evidence type="ECO:0000256" key="2">
    <source>
        <dbReference type="ARBA" id="ARBA00022525"/>
    </source>
</evidence>
<evidence type="ECO:0000256" key="4">
    <source>
        <dbReference type="ARBA" id="ARBA00022729"/>
    </source>
</evidence>
<dbReference type="Proteomes" id="UP000829720">
    <property type="component" value="Unassembled WGS sequence"/>
</dbReference>
<evidence type="ECO:0000256" key="5">
    <source>
        <dbReference type="ARBA" id="ARBA00022837"/>
    </source>
</evidence>
<dbReference type="InterPro" id="IPR051005">
    <property type="entry name" value="Pentraxin_domain"/>
</dbReference>
<evidence type="ECO:0000259" key="10">
    <source>
        <dbReference type="PROSITE" id="PS51828"/>
    </source>
</evidence>
<name>A0A8T3DK96_9TELE</name>
<evidence type="ECO:0000313" key="11">
    <source>
        <dbReference type="EMBL" id="KAI1896476.1"/>
    </source>
</evidence>
<dbReference type="InterPro" id="IPR013320">
    <property type="entry name" value="ConA-like_dom_sf"/>
</dbReference>
<keyword evidence="2" id="KW-0964">Secreted</keyword>
<comment type="caution">
    <text evidence="8">Lacks conserved residue(s) required for the propagation of feature annotation.</text>
</comment>
<dbReference type="SMART" id="SM00159">
    <property type="entry name" value="PTX"/>
    <property type="match status" value="1"/>
</dbReference>
<dbReference type="AlphaFoldDB" id="A0A8T3DK96"/>
<sequence length="242" mass="27300">MITEITLTGLSLAAPVTMKMLLVFLVLFRGSSAMAEDLFGKVFVFPSVSALPHVVLTPDKEGPFSAATVCLRSFTDNKGKTSFFSVATPSYDNAFLLYQPVKGTFRVHINNKAHDFFDLPDHPHEWNSICWTWEKSSGLTQVWVNGKRSLRVKMFSDDILAEKLSIIIGQEQDTFGGGFDENQCFVGELSDVHMWDLVLDSCEIQNYMKMFSFTPGNVLNWRELTYKENNGVLVKENQSKDC</sequence>
<dbReference type="FunFam" id="2.60.120.200:FF:000070">
    <property type="entry name" value="Serum amyloid P-component"/>
    <property type="match status" value="1"/>
</dbReference>
<comment type="caution">
    <text evidence="11">The sequence shown here is derived from an EMBL/GenBank/DDBJ whole genome shotgun (WGS) entry which is preliminary data.</text>
</comment>
<evidence type="ECO:0000256" key="9">
    <source>
        <dbReference type="RuleBase" id="RU362112"/>
    </source>
</evidence>
<evidence type="ECO:0000256" key="7">
    <source>
        <dbReference type="ARBA" id="ARBA00038102"/>
    </source>
</evidence>
<organism evidence="11 12">
    <name type="scientific">Albula goreensis</name>
    <dbReference type="NCBI Taxonomy" id="1534307"/>
    <lineage>
        <taxon>Eukaryota</taxon>
        <taxon>Metazoa</taxon>
        <taxon>Chordata</taxon>
        <taxon>Craniata</taxon>
        <taxon>Vertebrata</taxon>
        <taxon>Euteleostomi</taxon>
        <taxon>Actinopterygii</taxon>
        <taxon>Neopterygii</taxon>
        <taxon>Teleostei</taxon>
        <taxon>Albuliformes</taxon>
        <taxon>Albulidae</taxon>
        <taxon>Albula</taxon>
    </lineage>
</organism>
<comment type="subcellular location">
    <subcellularLocation>
        <location evidence="1 9">Secreted</location>
    </subcellularLocation>
</comment>
<dbReference type="OrthoDB" id="547680at2759"/>
<dbReference type="PROSITE" id="PS51828">
    <property type="entry name" value="PTX_2"/>
    <property type="match status" value="1"/>
</dbReference>
<feature type="domain" description="Pentraxin (PTX)" evidence="10">
    <location>
        <begin position="39"/>
        <end position="240"/>
    </location>
</feature>
<dbReference type="PRINTS" id="PR00895">
    <property type="entry name" value="PENTAXIN"/>
</dbReference>
<dbReference type="GO" id="GO:0005576">
    <property type="term" value="C:extracellular region"/>
    <property type="evidence" value="ECO:0007669"/>
    <property type="project" value="UniProtKB-SubCell"/>
</dbReference>
<gene>
    <name evidence="11" type="ORF">AGOR_G00095180</name>
</gene>
<evidence type="ECO:0000256" key="6">
    <source>
        <dbReference type="ARBA" id="ARBA00023157"/>
    </source>
</evidence>
<proteinExistence type="inferred from homology"/>
<keyword evidence="6" id="KW-1015">Disulfide bond</keyword>
<evidence type="ECO:0000313" key="12">
    <source>
        <dbReference type="Proteomes" id="UP000829720"/>
    </source>
</evidence>
<dbReference type="SUPFAM" id="SSF49899">
    <property type="entry name" value="Concanavalin A-like lectins/glucanases"/>
    <property type="match status" value="1"/>
</dbReference>
<evidence type="ECO:0000256" key="3">
    <source>
        <dbReference type="ARBA" id="ARBA00022723"/>
    </source>
</evidence>
<dbReference type="InterPro" id="IPR001759">
    <property type="entry name" value="PTX_dom"/>
</dbReference>
<keyword evidence="5 9" id="KW-0106">Calcium</keyword>
<evidence type="ECO:0000256" key="8">
    <source>
        <dbReference type="PROSITE-ProRule" id="PRU01172"/>
    </source>
</evidence>
<keyword evidence="3 9" id="KW-0479">Metal-binding</keyword>
<evidence type="ECO:0000256" key="1">
    <source>
        <dbReference type="ARBA" id="ARBA00004613"/>
    </source>
</evidence>
<accession>A0A8T3DK96</accession>
<comment type="cofactor">
    <cofactor evidence="9">
        <name>Ca(2+)</name>
        <dbReference type="ChEBI" id="CHEBI:29108"/>
    </cofactor>
    <text evidence="9">Binds 2 calcium ions per subunit.</text>
</comment>
<dbReference type="PANTHER" id="PTHR45869:SF7">
    <property type="entry name" value="C-REACTIVE PROTEIN"/>
    <property type="match status" value="1"/>
</dbReference>
<dbReference type="GO" id="GO:0046872">
    <property type="term" value="F:metal ion binding"/>
    <property type="evidence" value="ECO:0007669"/>
    <property type="project" value="UniProtKB-KW"/>
</dbReference>
<dbReference type="EMBL" id="JAERUA010000008">
    <property type="protein sequence ID" value="KAI1896476.1"/>
    <property type="molecule type" value="Genomic_DNA"/>
</dbReference>
<reference evidence="11" key="1">
    <citation type="submission" date="2021-01" db="EMBL/GenBank/DDBJ databases">
        <authorList>
            <person name="Zahm M."/>
            <person name="Roques C."/>
            <person name="Cabau C."/>
            <person name="Klopp C."/>
            <person name="Donnadieu C."/>
            <person name="Jouanno E."/>
            <person name="Lampietro C."/>
            <person name="Louis A."/>
            <person name="Herpin A."/>
            <person name="Echchiki A."/>
            <person name="Berthelot C."/>
            <person name="Parey E."/>
            <person name="Roest-Crollius H."/>
            <person name="Braasch I."/>
            <person name="Postlethwait J."/>
            <person name="Bobe J."/>
            <person name="Montfort J."/>
            <person name="Bouchez O."/>
            <person name="Begum T."/>
            <person name="Mejri S."/>
            <person name="Adams A."/>
            <person name="Chen W.-J."/>
            <person name="Guiguen Y."/>
        </authorList>
    </citation>
    <scope>NUCLEOTIDE SEQUENCE</scope>
    <source>
        <tissue evidence="11">Blood</tissue>
    </source>
</reference>
<keyword evidence="4" id="KW-0732">Signal</keyword>